<protein>
    <recommendedName>
        <fullName evidence="1">UGSC-like domain-containing protein</fullName>
    </recommendedName>
</protein>
<keyword evidence="3" id="KW-1185">Reference proteome</keyword>
<feature type="domain" description="UGSC-like" evidence="1">
    <location>
        <begin position="12"/>
        <end position="181"/>
    </location>
</feature>
<dbReference type="Proteomes" id="UP000646523">
    <property type="component" value="Unassembled WGS sequence"/>
</dbReference>
<name>A0A917ZGN9_9ACTN</name>
<sequence>MNARLTIVNPVATPRSHADGDRFPPAARPSTLDGATVALYWNGKQNGLDALDRARELIAAKFRDVTFVELTGALGGTTRYLSEEQLALIEDQVDVMVATTADCGSCCSWLMRDLCEVERRGVPAVGYTAAIFDEDARFSAKTFGVPEACPVIVPDCFSNKSTQEIHQMVDESFEEVVHLLTTERAVYDVLPEFDSMVLESAPELHFGGDDLLDAFDEMQRRFVANGWSDGMPLVPPTRRKVAAMVEASGLDGDHVVGDFAPGFGIGTVEKIAANAVMAGCRPETMPVILAVMDCVLDPSIGLRTWAMSTGPQAPLVLVSGPMADQIGMNRGICALGPGSISEVNVAIGRALRLIMMNVGLSYPGITDMDTIGTPMKFSACVAENEERTPWDSWRVQQGFSPEQSTVTVNVPYGMTEFFDFQNSDPELLIESWSTLTSHAVGTPAAGAWLIKQNAPLSAGYPFHGTFSNMLLMAPDHAAVFAAAGWTPADIREAIHRRTKISFRQLMLNQSMPAFETSHPELRWLLDAPDTMVTVNPSADCFEFFVVGAKAGRSQFCFGGTNSVTKPIVVP</sequence>
<evidence type="ECO:0000313" key="3">
    <source>
        <dbReference type="Proteomes" id="UP000646523"/>
    </source>
</evidence>
<dbReference type="Pfam" id="PF24696">
    <property type="entry name" value="UGSC"/>
    <property type="match status" value="1"/>
</dbReference>
<dbReference type="InterPro" id="IPR057767">
    <property type="entry name" value="UGSC-like_dom"/>
</dbReference>
<comment type="caution">
    <text evidence="2">The sequence shown here is derived from an EMBL/GenBank/DDBJ whole genome shotgun (WGS) entry which is preliminary data.</text>
</comment>
<accession>A0A917ZGN9</accession>
<dbReference type="RefSeq" id="WP_189128970.1">
    <property type="nucleotide sequence ID" value="NZ_BMNH01000045.1"/>
</dbReference>
<organism evidence="2 3">
    <name type="scientific">Nonomuraea cavernae</name>
    <dbReference type="NCBI Taxonomy" id="2045107"/>
    <lineage>
        <taxon>Bacteria</taxon>
        <taxon>Bacillati</taxon>
        <taxon>Actinomycetota</taxon>
        <taxon>Actinomycetes</taxon>
        <taxon>Streptosporangiales</taxon>
        <taxon>Streptosporangiaceae</taxon>
        <taxon>Nonomuraea</taxon>
    </lineage>
</organism>
<reference evidence="2" key="2">
    <citation type="submission" date="2020-09" db="EMBL/GenBank/DDBJ databases">
        <authorList>
            <person name="Sun Q."/>
            <person name="Zhou Y."/>
        </authorList>
    </citation>
    <scope>NUCLEOTIDE SEQUENCE</scope>
    <source>
        <strain evidence="2">CGMCC 4.7368</strain>
    </source>
</reference>
<dbReference type="AlphaFoldDB" id="A0A917ZGN9"/>
<evidence type="ECO:0000259" key="1">
    <source>
        <dbReference type="Pfam" id="PF24696"/>
    </source>
</evidence>
<gene>
    <name evidence="2" type="ORF">GCM10012289_74710</name>
</gene>
<evidence type="ECO:0000313" key="2">
    <source>
        <dbReference type="EMBL" id="GGO82746.1"/>
    </source>
</evidence>
<dbReference type="EMBL" id="BMNH01000045">
    <property type="protein sequence ID" value="GGO82746.1"/>
    <property type="molecule type" value="Genomic_DNA"/>
</dbReference>
<proteinExistence type="predicted"/>
<reference evidence="2" key="1">
    <citation type="journal article" date="2014" name="Int. J. Syst. Evol. Microbiol.">
        <title>Complete genome sequence of Corynebacterium casei LMG S-19264T (=DSM 44701T), isolated from a smear-ripened cheese.</title>
        <authorList>
            <consortium name="US DOE Joint Genome Institute (JGI-PGF)"/>
            <person name="Walter F."/>
            <person name="Albersmeier A."/>
            <person name="Kalinowski J."/>
            <person name="Ruckert C."/>
        </authorList>
    </citation>
    <scope>NUCLEOTIDE SEQUENCE</scope>
    <source>
        <strain evidence="2">CGMCC 4.7368</strain>
    </source>
</reference>